<comment type="caution">
    <text evidence="1">The sequence shown here is derived from an EMBL/GenBank/DDBJ whole genome shotgun (WGS) entry which is preliminary data.</text>
</comment>
<keyword evidence="1" id="KW-0378">Hydrolase</keyword>
<reference evidence="1 2" key="3">
    <citation type="submission" date="2019-11" db="EMBL/GenBank/DDBJ databases">
        <title>A de novo genome assembly of a pear dwarfing rootstock.</title>
        <authorList>
            <person name="Wang F."/>
            <person name="Wang J."/>
            <person name="Li S."/>
            <person name="Zhang Y."/>
            <person name="Fang M."/>
            <person name="Ma L."/>
            <person name="Zhao Y."/>
            <person name="Jiang S."/>
        </authorList>
    </citation>
    <scope>NUCLEOTIDE SEQUENCE [LARGE SCALE GENOMIC DNA]</scope>
    <source>
        <strain evidence="1">S2</strain>
        <tissue evidence="1">Leaf</tissue>
    </source>
</reference>
<reference evidence="2" key="2">
    <citation type="submission" date="2019-10" db="EMBL/GenBank/DDBJ databases">
        <title>A de novo genome assembly of a pear dwarfing rootstock.</title>
        <authorList>
            <person name="Wang F."/>
            <person name="Wang J."/>
            <person name="Li S."/>
            <person name="Zhang Y."/>
            <person name="Fang M."/>
            <person name="Ma L."/>
            <person name="Zhao Y."/>
            <person name="Jiang S."/>
        </authorList>
    </citation>
    <scope>NUCLEOTIDE SEQUENCE [LARGE SCALE GENOMIC DNA]</scope>
</reference>
<protein>
    <submittedName>
        <fullName evidence="1">Serine carboxypeptidase II-3-like</fullName>
    </submittedName>
</protein>
<name>A0A5N5GUS3_9ROSA</name>
<dbReference type="AlphaFoldDB" id="A0A5N5GUS3"/>
<keyword evidence="1" id="KW-0121">Carboxypeptidase</keyword>
<proteinExistence type="predicted"/>
<accession>A0A5N5GUS3</accession>
<keyword evidence="1" id="KW-0645">Protease</keyword>
<dbReference type="EMBL" id="SMOL01000401">
    <property type="protein sequence ID" value="KAB2619356.1"/>
    <property type="molecule type" value="Genomic_DNA"/>
</dbReference>
<keyword evidence="2" id="KW-1185">Reference proteome</keyword>
<organism evidence="1 2">
    <name type="scientific">Pyrus ussuriensis x Pyrus communis</name>
    <dbReference type="NCBI Taxonomy" id="2448454"/>
    <lineage>
        <taxon>Eukaryota</taxon>
        <taxon>Viridiplantae</taxon>
        <taxon>Streptophyta</taxon>
        <taxon>Embryophyta</taxon>
        <taxon>Tracheophyta</taxon>
        <taxon>Spermatophyta</taxon>
        <taxon>Magnoliopsida</taxon>
        <taxon>eudicotyledons</taxon>
        <taxon>Gunneridae</taxon>
        <taxon>Pentapetalae</taxon>
        <taxon>rosids</taxon>
        <taxon>fabids</taxon>
        <taxon>Rosales</taxon>
        <taxon>Rosaceae</taxon>
        <taxon>Amygdaloideae</taxon>
        <taxon>Maleae</taxon>
        <taxon>Pyrus</taxon>
    </lineage>
</organism>
<evidence type="ECO:0000313" key="2">
    <source>
        <dbReference type="Proteomes" id="UP000327157"/>
    </source>
</evidence>
<evidence type="ECO:0000313" key="1">
    <source>
        <dbReference type="EMBL" id="KAB2619356.1"/>
    </source>
</evidence>
<reference evidence="1 2" key="1">
    <citation type="submission" date="2019-09" db="EMBL/GenBank/DDBJ databases">
        <authorList>
            <person name="Ou C."/>
        </authorList>
    </citation>
    <scope>NUCLEOTIDE SEQUENCE [LARGE SCALE GENOMIC DNA]</scope>
    <source>
        <strain evidence="1">S2</strain>
        <tissue evidence="1">Leaf</tissue>
    </source>
</reference>
<dbReference type="GO" id="GO:0004180">
    <property type="term" value="F:carboxypeptidase activity"/>
    <property type="evidence" value="ECO:0007669"/>
    <property type="project" value="UniProtKB-KW"/>
</dbReference>
<dbReference type="OrthoDB" id="1002242at2759"/>
<sequence>MAALVLKWTGYVAGYKGLAFITIRGAGHINRSDHLPSSHLFFRGSFHLPSN</sequence>
<gene>
    <name evidence="1" type="ORF">D8674_015225</name>
</gene>
<dbReference type="Proteomes" id="UP000327157">
    <property type="component" value="Chromosome 15"/>
</dbReference>